<sequence>MKTTSDKYGSLWSRDELVLALYLYCQIPFSKTKANNKDVISLAMILKRTPSSVARKLGNFGAFDPGLAKRGISGLAHVSKVDKEIWDKYSGNWDRLVADSESILQRANAVSLVAQEEHGDLSMNLSLPSGPSAAAREVETRLHQTFFRRSVLASYEVSCCVRRLNIAALLVASHIIPWSVREETRADPRNGLCMCSLHDRAFDRGLLGIDSALRIAISRTALRSRCAFAEIALASFNGEQVRMPKRFAPKAEYLTWHYDHVYEH</sequence>
<protein>
    <submittedName>
        <fullName evidence="2">Restriction endonuclease</fullName>
    </submittedName>
</protein>
<keyword evidence="2" id="KW-0378">Hydrolase</keyword>
<comment type="caution">
    <text evidence="2">The sequence shown here is derived from an EMBL/GenBank/DDBJ whole genome shotgun (WGS) entry which is preliminary data.</text>
</comment>
<dbReference type="EMBL" id="PQAP01000201">
    <property type="protein sequence ID" value="PWB68427.1"/>
    <property type="molecule type" value="Genomic_DNA"/>
</dbReference>
<evidence type="ECO:0000313" key="2">
    <source>
        <dbReference type="EMBL" id="PWB68427.1"/>
    </source>
</evidence>
<gene>
    <name evidence="2" type="ORF">C3F09_11620</name>
</gene>
<dbReference type="AlphaFoldDB" id="A0A855X3F5"/>
<reference evidence="2 3" key="1">
    <citation type="journal article" date="2018" name="ISME J.">
        <title>A methanotrophic archaeon couples anaerobic oxidation of methane to Fe(III) reduction.</title>
        <authorList>
            <person name="Cai C."/>
            <person name="Leu A.O."/>
            <person name="Xie G.J."/>
            <person name="Guo J."/>
            <person name="Feng Y."/>
            <person name="Zhao J.X."/>
            <person name="Tyson G.W."/>
            <person name="Yuan Z."/>
            <person name="Hu S."/>
        </authorList>
    </citation>
    <scope>NUCLEOTIDE SEQUENCE [LARGE SCALE GENOMIC DNA]</scope>
    <source>
        <strain evidence="2">FeB_12</strain>
    </source>
</reference>
<keyword evidence="2" id="KW-0255">Endonuclease</keyword>
<accession>A0A855X3F5</accession>
<evidence type="ECO:0000313" key="3">
    <source>
        <dbReference type="Proteomes" id="UP000250918"/>
    </source>
</evidence>
<dbReference type="Pfam" id="PF13391">
    <property type="entry name" value="HNH_2"/>
    <property type="match status" value="1"/>
</dbReference>
<dbReference type="GO" id="GO:0004519">
    <property type="term" value="F:endonuclease activity"/>
    <property type="evidence" value="ECO:0007669"/>
    <property type="project" value="UniProtKB-KW"/>
</dbReference>
<dbReference type="InterPro" id="IPR003615">
    <property type="entry name" value="HNH_nuc"/>
</dbReference>
<keyword evidence="2" id="KW-0540">Nuclease</keyword>
<proteinExistence type="predicted"/>
<dbReference type="Proteomes" id="UP000250918">
    <property type="component" value="Unassembled WGS sequence"/>
</dbReference>
<evidence type="ECO:0000259" key="1">
    <source>
        <dbReference type="Pfam" id="PF13391"/>
    </source>
</evidence>
<organism evidence="2 3">
    <name type="scientific">candidate division GN15 bacterium</name>
    <dbReference type="NCBI Taxonomy" id="2072418"/>
    <lineage>
        <taxon>Bacteria</taxon>
        <taxon>candidate division GN15</taxon>
    </lineage>
</organism>
<feature type="domain" description="HNH nuclease" evidence="1">
    <location>
        <begin position="159"/>
        <end position="210"/>
    </location>
</feature>
<name>A0A855X3F5_9BACT</name>